<accession>A0A8B6E8B3</accession>
<evidence type="ECO:0000256" key="3">
    <source>
        <dbReference type="ARBA" id="ARBA00022729"/>
    </source>
</evidence>
<comment type="caution">
    <text evidence="5">The sequence shown here is derived from an EMBL/GenBank/DDBJ whole genome shotgun (WGS) entry which is preliminary data.</text>
</comment>
<dbReference type="AlphaFoldDB" id="A0A8B6E8B3"/>
<dbReference type="EMBL" id="UYJE01004717">
    <property type="protein sequence ID" value="VDI30650.1"/>
    <property type="molecule type" value="Genomic_DNA"/>
</dbReference>
<evidence type="ECO:0000256" key="1">
    <source>
        <dbReference type="ARBA" id="ARBA00004613"/>
    </source>
</evidence>
<dbReference type="PROSITE" id="PS50871">
    <property type="entry name" value="C1Q"/>
    <property type="match status" value="1"/>
</dbReference>
<dbReference type="OrthoDB" id="6161780at2759"/>
<keyword evidence="2" id="KW-0964">Secreted</keyword>
<evidence type="ECO:0000259" key="4">
    <source>
        <dbReference type="PROSITE" id="PS50871"/>
    </source>
</evidence>
<dbReference type="InterPro" id="IPR050822">
    <property type="entry name" value="Cerebellin_Synaptic_Org"/>
</dbReference>
<evidence type="ECO:0000313" key="5">
    <source>
        <dbReference type="EMBL" id="VDI30650.1"/>
    </source>
</evidence>
<keyword evidence="3" id="KW-0732">Signal</keyword>
<dbReference type="Gene3D" id="2.60.120.40">
    <property type="match status" value="1"/>
</dbReference>
<dbReference type="GO" id="GO:0005576">
    <property type="term" value="C:extracellular region"/>
    <property type="evidence" value="ECO:0007669"/>
    <property type="project" value="UniProtKB-SubCell"/>
</dbReference>
<dbReference type="Pfam" id="PF00386">
    <property type="entry name" value="C1q"/>
    <property type="match status" value="1"/>
</dbReference>
<evidence type="ECO:0000313" key="6">
    <source>
        <dbReference type="Proteomes" id="UP000596742"/>
    </source>
</evidence>
<feature type="domain" description="C1q" evidence="4">
    <location>
        <begin position="60"/>
        <end position="199"/>
    </location>
</feature>
<protein>
    <recommendedName>
        <fullName evidence="4">C1q domain-containing protein</fullName>
    </recommendedName>
</protein>
<dbReference type="PANTHER" id="PTHR22923">
    <property type="entry name" value="CEREBELLIN-RELATED"/>
    <property type="match status" value="1"/>
</dbReference>
<name>A0A8B6E8B3_MYTGA</name>
<dbReference type="PANTHER" id="PTHR22923:SF116">
    <property type="entry name" value="C1Q DOMAIN-CONTAINING PROTEIN"/>
    <property type="match status" value="1"/>
</dbReference>
<proteinExistence type="predicted"/>
<gene>
    <name evidence="5" type="ORF">MGAL_10B086496</name>
</gene>
<dbReference type="PRINTS" id="PR00007">
    <property type="entry name" value="COMPLEMNTC1Q"/>
</dbReference>
<reference evidence="5" key="1">
    <citation type="submission" date="2018-11" db="EMBL/GenBank/DDBJ databases">
        <authorList>
            <person name="Alioto T."/>
            <person name="Alioto T."/>
        </authorList>
    </citation>
    <scope>NUCLEOTIDE SEQUENCE</scope>
</reference>
<organism evidence="5 6">
    <name type="scientific">Mytilus galloprovincialis</name>
    <name type="common">Mediterranean mussel</name>
    <dbReference type="NCBI Taxonomy" id="29158"/>
    <lineage>
        <taxon>Eukaryota</taxon>
        <taxon>Metazoa</taxon>
        <taxon>Spiralia</taxon>
        <taxon>Lophotrochozoa</taxon>
        <taxon>Mollusca</taxon>
        <taxon>Bivalvia</taxon>
        <taxon>Autobranchia</taxon>
        <taxon>Pteriomorphia</taxon>
        <taxon>Mytilida</taxon>
        <taxon>Mytiloidea</taxon>
        <taxon>Mytilidae</taxon>
        <taxon>Mytilinae</taxon>
        <taxon>Mytilus</taxon>
    </lineage>
</organism>
<dbReference type="Proteomes" id="UP000596742">
    <property type="component" value="Unassembled WGS sequence"/>
</dbReference>
<keyword evidence="6" id="KW-1185">Reference proteome</keyword>
<dbReference type="InterPro" id="IPR008983">
    <property type="entry name" value="Tumour_necrosis_fac-like_dom"/>
</dbReference>
<comment type="subcellular location">
    <subcellularLocation>
        <location evidence="1">Secreted</location>
    </subcellularLocation>
</comment>
<sequence length="199" mass="22898">MIVDFRTICTMKCIILVLICIMGHVTFCKSIQNVTYINEGTLESRIERMERFIEALEDQRKKPPVLFYAVIVKRAFTLNKHSTIVFETVIINEGDHYNKNDGVFVAPQDGIYMFSWTVATVNVHYVVTELVVEEEVVTTTGEKEIDSGSWTSASMTVFYRMKRDEHAWIRTNNWGTENFVHSTGNYPQSSFLGILIHAE</sequence>
<dbReference type="SUPFAM" id="SSF49842">
    <property type="entry name" value="TNF-like"/>
    <property type="match status" value="1"/>
</dbReference>
<evidence type="ECO:0000256" key="2">
    <source>
        <dbReference type="ARBA" id="ARBA00022525"/>
    </source>
</evidence>
<dbReference type="InterPro" id="IPR001073">
    <property type="entry name" value="C1q_dom"/>
</dbReference>
<dbReference type="SMART" id="SM00110">
    <property type="entry name" value="C1Q"/>
    <property type="match status" value="1"/>
</dbReference>